<feature type="active site" evidence="4">
    <location>
        <position position="141"/>
    </location>
</feature>
<evidence type="ECO:0000256" key="1">
    <source>
        <dbReference type="ARBA" id="ARBA00022801"/>
    </source>
</evidence>
<dbReference type="Proteomes" id="UP001431019">
    <property type="component" value="Unassembled WGS sequence"/>
</dbReference>
<organism evidence="6 7">
    <name type="scientific">Paraburkholderia sejongensis</name>
    <dbReference type="NCBI Taxonomy" id="2886946"/>
    <lineage>
        <taxon>Bacteria</taxon>
        <taxon>Pseudomonadati</taxon>
        <taxon>Pseudomonadota</taxon>
        <taxon>Betaproteobacteria</taxon>
        <taxon>Burkholderiales</taxon>
        <taxon>Burkholderiaceae</taxon>
        <taxon>Paraburkholderia</taxon>
    </lineage>
</organism>
<dbReference type="InterPro" id="IPR000673">
    <property type="entry name" value="Sig_transdc_resp-reg_Me-estase"/>
</dbReference>
<protein>
    <recommendedName>
        <fullName evidence="2">protein-glutamate methylesterase</fullName>
        <ecNumber evidence="2">3.1.1.61</ecNumber>
    </recommendedName>
</protein>
<feature type="active site" evidence="4">
    <location>
        <position position="52"/>
    </location>
</feature>
<accession>A0ABS8K0P3</accession>
<feature type="domain" description="CheB-type methylesterase" evidence="5">
    <location>
        <begin position="7"/>
        <end position="199"/>
    </location>
</feature>
<evidence type="ECO:0000313" key="7">
    <source>
        <dbReference type="Proteomes" id="UP001431019"/>
    </source>
</evidence>
<comment type="caution">
    <text evidence="6">The sequence shown here is derived from an EMBL/GenBank/DDBJ whole genome shotgun (WGS) entry which is preliminary data.</text>
</comment>
<reference evidence="6 7" key="1">
    <citation type="submission" date="2021-11" db="EMBL/GenBank/DDBJ databases">
        <authorList>
            <person name="Oh E.-T."/>
            <person name="Kim S.-B."/>
        </authorList>
    </citation>
    <scope>NUCLEOTIDE SEQUENCE [LARGE SCALE GENOMIC DNA]</scope>
    <source>
        <strain evidence="6 7">MMS20-SJTR3</strain>
    </source>
</reference>
<dbReference type="EMBL" id="JAJITD010000013">
    <property type="protein sequence ID" value="MCC8395736.1"/>
    <property type="molecule type" value="Genomic_DNA"/>
</dbReference>
<dbReference type="PANTHER" id="PTHR42872:SF6">
    <property type="entry name" value="PROTEIN-GLUTAMATE METHYLESTERASE_PROTEIN-GLUTAMINE GLUTAMINASE"/>
    <property type="match status" value="1"/>
</dbReference>
<dbReference type="PROSITE" id="PS50122">
    <property type="entry name" value="CHEB"/>
    <property type="match status" value="1"/>
</dbReference>
<keyword evidence="4" id="KW-0145">Chemotaxis</keyword>
<dbReference type="Pfam" id="PF01339">
    <property type="entry name" value="CheB_methylest"/>
    <property type="match status" value="1"/>
</dbReference>
<dbReference type="EC" id="3.1.1.61" evidence="2"/>
<dbReference type="InterPro" id="IPR035965">
    <property type="entry name" value="PAS-like_dom_sf"/>
</dbReference>
<evidence type="ECO:0000256" key="2">
    <source>
        <dbReference type="ARBA" id="ARBA00039140"/>
    </source>
</evidence>
<evidence type="ECO:0000256" key="3">
    <source>
        <dbReference type="ARBA" id="ARBA00048267"/>
    </source>
</evidence>
<dbReference type="SUPFAM" id="SSF52738">
    <property type="entry name" value="Methylesterase CheB, C-terminal domain"/>
    <property type="match status" value="1"/>
</dbReference>
<keyword evidence="1 4" id="KW-0378">Hydrolase</keyword>
<keyword evidence="7" id="KW-1185">Reference proteome</keyword>
<name>A0ABS8K0P3_9BURK</name>
<proteinExistence type="predicted"/>
<evidence type="ECO:0000259" key="5">
    <source>
        <dbReference type="PROSITE" id="PS50122"/>
    </source>
</evidence>
<dbReference type="SUPFAM" id="SSF55785">
    <property type="entry name" value="PYP-like sensor domain (PAS domain)"/>
    <property type="match status" value="1"/>
</dbReference>
<dbReference type="RefSeq" id="WP_230512093.1">
    <property type="nucleotide sequence ID" value="NZ_JAJITD010000013.1"/>
</dbReference>
<evidence type="ECO:0000256" key="4">
    <source>
        <dbReference type="PROSITE-ProRule" id="PRU00050"/>
    </source>
</evidence>
<comment type="catalytic activity">
    <reaction evidence="3">
        <text>[protein]-L-glutamate 5-O-methyl ester + H2O = L-glutamyl-[protein] + methanol + H(+)</text>
        <dbReference type="Rhea" id="RHEA:23236"/>
        <dbReference type="Rhea" id="RHEA-COMP:10208"/>
        <dbReference type="Rhea" id="RHEA-COMP:10311"/>
        <dbReference type="ChEBI" id="CHEBI:15377"/>
        <dbReference type="ChEBI" id="CHEBI:15378"/>
        <dbReference type="ChEBI" id="CHEBI:17790"/>
        <dbReference type="ChEBI" id="CHEBI:29973"/>
        <dbReference type="ChEBI" id="CHEBI:82795"/>
        <dbReference type="EC" id="3.1.1.61"/>
    </reaction>
</comment>
<evidence type="ECO:0000313" key="6">
    <source>
        <dbReference type="EMBL" id="MCC8395736.1"/>
    </source>
</evidence>
<dbReference type="PANTHER" id="PTHR42872">
    <property type="entry name" value="PROTEIN-GLUTAMATE METHYLESTERASE/PROTEIN-GLUTAMINE GLUTAMINASE"/>
    <property type="match status" value="1"/>
</dbReference>
<dbReference type="InterPro" id="IPR035909">
    <property type="entry name" value="CheB_C"/>
</dbReference>
<dbReference type="Gene3D" id="3.40.50.180">
    <property type="entry name" value="Methylesterase CheB, C-terminal domain"/>
    <property type="match status" value="1"/>
</dbReference>
<feature type="active site" evidence="4">
    <location>
        <position position="25"/>
    </location>
</feature>
<gene>
    <name evidence="6" type="ORF">LJ656_24435</name>
</gene>
<dbReference type="Gene3D" id="3.30.450.20">
    <property type="entry name" value="PAS domain"/>
    <property type="match status" value="1"/>
</dbReference>
<sequence>MNASMHPYESCASEGSYDVVVVGASAGGLAALLKLAAGLGPDFVLPIVAMLHLPPGAAPESVLQHLKLRIERLHNGKLIGPGTLWTCPPRSFVDLLPDGTVVVADNPEGAMGKPIDRLLVSAARSFGPRAIAVILSGMGNDGSAGANELRAAGGRVLAQSPDSCERADMPAAAIRIGATDLVVPLADLGDVLAELAQGAPHARTRAELRAIVAAFGEQGDVALAARERDWHATPLGPALGWPEPFRALVREGVDSPHAVALWWGRQQVEVYNEAWNTFLGARHPAALGREARLNWDSEWERIDPLVEQVLNQGRPAGKLDLAMLVRRGGATEEVFANLSLAPLRDAAGRVAGIRCMLWETTFDVIAQRRMRLLHELAVRQAEAATRHEACLAAVSALETDRANVPFGLIYLLDPRGLQATLAASANLVAGSVAAPHLIHVASTHAAGWPLARVVGEPGAASAVPTLVDLTDGRLSELAEALTDESGCPRASQVMLAPLRA</sequence>